<proteinExistence type="predicted"/>
<sequence>GGREGGRRKGGRRGREENGGREGGRKGRKEGRKEEGGREGERRKEGVGRRKMEGGKEGKERKRGEQGREGGKELLCLNLSRGTCGREWKGGGDLSGTKRLLETATSPAWPFPLQRREESGSYILNFLLLPSKLSLQGHDNERPLQRTQFLESKAQKPHYIRERRKEEEGKKIERKADGGVSSNKLNRTFGVFFCKSGKLENPLEQMDSLALQPERPLHFSGQCGGVQPPLKLKAPPPHEGELKALSGINSPTIRTIFCNIRTKLPLLQTRDILNFEYHLYSRLSTARHSRPIILLHRDGIRPV</sequence>
<keyword evidence="3" id="KW-1185">Reference proteome</keyword>
<evidence type="ECO:0000313" key="2">
    <source>
        <dbReference type="EMBL" id="ETE56426.1"/>
    </source>
</evidence>
<feature type="non-terminal residue" evidence="2">
    <location>
        <position position="1"/>
    </location>
</feature>
<dbReference type="AlphaFoldDB" id="V8N3G5"/>
<feature type="region of interest" description="Disordered" evidence="1">
    <location>
        <begin position="160"/>
        <end position="179"/>
    </location>
</feature>
<accession>V8N3G5</accession>
<gene>
    <name evidence="2" type="primary">rho</name>
    <name evidence="2" type="ORF">L345_17863</name>
</gene>
<dbReference type="Proteomes" id="UP000018936">
    <property type="component" value="Unassembled WGS sequence"/>
</dbReference>
<evidence type="ECO:0000313" key="3">
    <source>
        <dbReference type="Proteomes" id="UP000018936"/>
    </source>
</evidence>
<dbReference type="EMBL" id="AZIM01022652">
    <property type="protein sequence ID" value="ETE56426.1"/>
    <property type="molecule type" value="Genomic_DNA"/>
</dbReference>
<evidence type="ECO:0000256" key="1">
    <source>
        <dbReference type="SAM" id="MobiDB-lite"/>
    </source>
</evidence>
<reference evidence="2 3" key="1">
    <citation type="journal article" date="2013" name="Proc. Natl. Acad. Sci. U.S.A.">
        <title>The king cobra genome reveals dynamic gene evolution and adaptation in the snake venom system.</title>
        <authorList>
            <person name="Vonk F.J."/>
            <person name="Casewell N.R."/>
            <person name="Henkel C.V."/>
            <person name="Heimberg A.M."/>
            <person name="Jansen H.J."/>
            <person name="McCleary R.J."/>
            <person name="Kerkkamp H.M."/>
            <person name="Vos R.A."/>
            <person name="Guerreiro I."/>
            <person name="Calvete J.J."/>
            <person name="Wuster W."/>
            <person name="Woods A.E."/>
            <person name="Logan J.M."/>
            <person name="Harrison R.A."/>
            <person name="Castoe T.A."/>
            <person name="de Koning A.P."/>
            <person name="Pollock D.D."/>
            <person name="Yandell M."/>
            <person name="Calderon D."/>
            <person name="Renjifo C."/>
            <person name="Currier R.B."/>
            <person name="Salgado D."/>
            <person name="Pla D."/>
            <person name="Sanz L."/>
            <person name="Hyder A.S."/>
            <person name="Ribeiro J.M."/>
            <person name="Arntzen J.W."/>
            <person name="van den Thillart G.E."/>
            <person name="Boetzer M."/>
            <person name="Pirovano W."/>
            <person name="Dirks R.P."/>
            <person name="Spaink H.P."/>
            <person name="Duboule D."/>
            <person name="McGlinn E."/>
            <person name="Kini R.M."/>
            <person name="Richardson M.K."/>
        </authorList>
    </citation>
    <scope>NUCLEOTIDE SEQUENCE</scope>
    <source>
        <tissue evidence="2">Blood</tissue>
    </source>
</reference>
<feature type="compositionally biased region" description="Basic and acidic residues" evidence="1">
    <location>
        <begin position="160"/>
        <end position="177"/>
    </location>
</feature>
<organism evidence="2 3">
    <name type="scientific">Ophiophagus hannah</name>
    <name type="common">King cobra</name>
    <name type="synonym">Naja hannah</name>
    <dbReference type="NCBI Taxonomy" id="8665"/>
    <lineage>
        <taxon>Eukaryota</taxon>
        <taxon>Metazoa</taxon>
        <taxon>Chordata</taxon>
        <taxon>Craniata</taxon>
        <taxon>Vertebrata</taxon>
        <taxon>Euteleostomi</taxon>
        <taxon>Lepidosauria</taxon>
        <taxon>Squamata</taxon>
        <taxon>Bifurcata</taxon>
        <taxon>Unidentata</taxon>
        <taxon>Episquamata</taxon>
        <taxon>Toxicofera</taxon>
        <taxon>Serpentes</taxon>
        <taxon>Colubroidea</taxon>
        <taxon>Elapidae</taxon>
        <taxon>Elapinae</taxon>
        <taxon>Ophiophagus</taxon>
    </lineage>
</organism>
<comment type="caution">
    <text evidence="2">The sequence shown here is derived from an EMBL/GenBank/DDBJ whole genome shotgun (WGS) entry which is preliminary data.</text>
</comment>
<protein>
    <submittedName>
        <fullName evidence="2">Transcription termination factor Rho</fullName>
    </submittedName>
</protein>
<name>V8N3G5_OPHHA</name>
<feature type="region of interest" description="Disordered" evidence="1">
    <location>
        <begin position="1"/>
        <end position="71"/>
    </location>
</feature>